<sequence>MTTQRPTTRPAKPRVRRGTDPTKPIVVSYFPWIEVQLTADEARRLALDIADLLGGGR</sequence>
<evidence type="ECO:0000256" key="1">
    <source>
        <dbReference type="SAM" id="MobiDB-lite"/>
    </source>
</evidence>
<gene>
    <name evidence="2" type="ORF">SAMN05445060_1977</name>
</gene>
<reference evidence="2 3" key="1">
    <citation type="submission" date="2017-01" db="EMBL/GenBank/DDBJ databases">
        <authorList>
            <person name="Mah S.A."/>
            <person name="Swanson W.J."/>
            <person name="Moy G.W."/>
            <person name="Vacquier V.D."/>
        </authorList>
    </citation>
    <scope>NUCLEOTIDE SEQUENCE [LARGE SCALE GENOMIC DNA]</scope>
    <source>
        <strain evidence="2 3">CPCC 203464</strain>
    </source>
</reference>
<dbReference type="EMBL" id="FTNT01000005">
    <property type="protein sequence ID" value="SIR98558.1"/>
    <property type="molecule type" value="Genomic_DNA"/>
</dbReference>
<protein>
    <submittedName>
        <fullName evidence="2">Uncharacterized protein</fullName>
    </submittedName>
</protein>
<dbReference type="AlphaFoldDB" id="A0A1N7FDR1"/>
<dbReference type="STRING" id="1344003.SAMN05445060_1977"/>
<accession>A0A1N7FDR1</accession>
<keyword evidence="3" id="KW-1185">Reference proteome</keyword>
<feature type="region of interest" description="Disordered" evidence="1">
    <location>
        <begin position="1"/>
        <end position="20"/>
    </location>
</feature>
<dbReference type="Proteomes" id="UP000186218">
    <property type="component" value="Unassembled WGS sequence"/>
</dbReference>
<organism evidence="2 3">
    <name type="scientific">Williamsia sterculiae</name>
    <dbReference type="NCBI Taxonomy" id="1344003"/>
    <lineage>
        <taxon>Bacteria</taxon>
        <taxon>Bacillati</taxon>
        <taxon>Actinomycetota</taxon>
        <taxon>Actinomycetes</taxon>
        <taxon>Mycobacteriales</taxon>
        <taxon>Nocardiaceae</taxon>
        <taxon>Williamsia</taxon>
    </lineage>
</organism>
<evidence type="ECO:0000313" key="3">
    <source>
        <dbReference type="Proteomes" id="UP000186218"/>
    </source>
</evidence>
<name>A0A1N7FDR1_9NOCA</name>
<evidence type="ECO:0000313" key="2">
    <source>
        <dbReference type="EMBL" id="SIR98558.1"/>
    </source>
</evidence>
<proteinExistence type="predicted"/>